<reference evidence="2 3" key="1">
    <citation type="journal article" date="2019" name="Nat. Ecol. Evol.">
        <title>Megaphylogeny resolves global patterns of mushroom evolution.</title>
        <authorList>
            <person name="Varga T."/>
            <person name="Krizsan K."/>
            <person name="Foldi C."/>
            <person name="Dima B."/>
            <person name="Sanchez-Garcia M."/>
            <person name="Sanchez-Ramirez S."/>
            <person name="Szollosi G.J."/>
            <person name="Szarkandi J.G."/>
            <person name="Papp V."/>
            <person name="Albert L."/>
            <person name="Andreopoulos W."/>
            <person name="Angelini C."/>
            <person name="Antonin V."/>
            <person name="Barry K.W."/>
            <person name="Bougher N.L."/>
            <person name="Buchanan P."/>
            <person name="Buyck B."/>
            <person name="Bense V."/>
            <person name="Catcheside P."/>
            <person name="Chovatia M."/>
            <person name="Cooper J."/>
            <person name="Damon W."/>
            <person name="Desjardin D."/>
            <person name="Finy P."/>
            <person name="Geml J."/>
            <person name="Haridas S."/>
            <person name="Hughes K."/>
            <person name="Justo A."/>
            <person name="Karasinski D."/>
            <person name="Kautmanova I."/>
            <person name="Kiss B."/>
            <person name="Kocsube S."/>
            <person name="Kotiranta H."/>
            <person name="LaButti K.M."/>
            <person name="Lechner B.E."/>
            <person name="Liimatainen K."/>
            <person name="Lipzen A."/>
            <person name="Lukacs Z."/>
            <person name="Mihaltcheva S."/>
            <person name="Morgado L.N."/>
            <person name="Niskanen T."/>
            <person name="Noordeloos M.E."/>
            <person name="Ohm R.A."/>
            <person name="Ortiz-Santana B."/>
            <person name="Ovrebo C."/>
            <person name="Racz N."/>
            <person name="Riley R."/>
            <person name="Savchenko A."/>
            <person name="Shiryaev A."/>
            <person name="Soop K."/>
            <person name="Spirin V."/>
            <person name="Szebenyi C."/>
            <person name="Tomsovsky M."/>
            <person name="Tulloss R.E."/>
            <person name="Uehling J."/>
            <person name="Grigoriev I.V."/>
            <person name="Vagvolgyi C."/>
            <person name="Papp T."/>
            <person name="Martin F.M."/>
            <person name="Miettinen O."/>
            <person name="Hibbett D.S."/>
            <person name="Nagy L.G."/>
        </authorList>
    </citation>
    <scope>NUCLEOTIDE SEQUENCE [LARGE SCALE GENOMIC DNA]</scope>
    <source>
        <strain evidence="2 3">OMC1185</strain>
    </source>
</reference>
<dbReference type="EMBL" id="ML213519">
    <property type="protein sequence ID" value="TFK48415.1"/>
    <property type="molecule type" value="Genomic_DNA"/>
</dbReference>
<sequence length="528" mass="56458">MPQARAVMTLPRHSHISLNSNAQSYFFIPCPVEASAPSKGRADAAAAPALPTSRVSPVWDQRFNTHPRNTTFSNISAWALNVQPGSPEPLSPERRASVSSPRRPSISAISPRRLSVPSVRVSSASFLNLQDTPLPGQRTAYTPIVVEFPTSPKTAGLPTQFTKKDPVALYGIPLPPVPKKSGRVLSRMRSLSVFGNRGRPKSSDGPAAPKAAPTDANAKLAAAAEIASRKKEGYKMKTKQTYDRPVPLAAQLELAQMMDGGSMDHRIKAHMHERARAERGLKRGQQVVGVGDVWRDGEGGIWLDQEEEWEYAHLLSGEVRTGASVEHEWVDFEPGSPVAGGEGRRGSVSTQSSDLDPNRLVQASEGLDDSLGTFGGNVLPTAAHKPGMPVLSLSPAGGRSRSHEVSQQSSRPGSSGSARRRPAPLILPPSSPSSKRPTNSPINPEAIRRDFLENSFQPEVAESMASGPCRADRDALKKLRRGSIALLSGYTNAAAASTESFASSGTKKAALKKPSLMHVFKGKKEVAA</sequence>
<dbReference type="Proteomes" id="UP000305948">
    <property type="component" value="Unassembled WGS sequence"/>
</dbReference>
<feature type="compositionally biased region" description="Low complexity" evidence="1">
    <location>
        <begin position="206"/>
        <end position="216"/>
    </location>
</feature>
<feature type="region of interest" description="Disordered" evidence="1">
    <location>
        <begin position="332"/>
        <end position="358"/>
    </location>
</feature>
<feature type="region of interest" description="Disordered" evidence="1">
    <location>
        <begin position="83"/>
        <end position="111"/>
    </location>
</feature>
<feature type="region of interest" description="Disordered" evidence="1">
    <location>
        <begin position="193"/>
        <end position="216"/>
    </location>
</feature>
<proteinExistence type="predicted"/>
<dbReference type="OrthoDB" id="3233731at2759"/>
<dbReference type="AlphaFoldDB" id="A0A5C3MUA6"/>
<evidence type="ECO:0000313" key="3">
    <source>
        <dbReference type="Proteomes" id="UP000305948"/>
    </source>
</evidence>
<accession>A0A5C3MUA6</accession>
<keyword evidence="3" id="KW-1185">Reference proteome</keyword>
<feature type="compositionally biased region" description="Low complexity" evidence="1">
    <location>
        <begin position="406"/>
        <end position="417"/>
    </location>
</feature>
<gene>
    <name evidence="2" type="ORF">OE88DRAFT_1810318</name>
</gene>
<evidence type="ECO:0000313" key="2">
    <source>
        <dbReference type="EMBL" id="TFK48415.1"/>
    </source>
</evidence>
<feature type="region of interest" description="Disordered" evidence="1">
    <location>
        <begin position="378"/>
        <end position="444"/>
    </location>
</feature>
<feature type="compositionally biased region" description="Low complexity" evidence="1">
    <location>
        <begin position="432"/>
        <end position="441"/>
    </location>
</feature>
<feature type="compositionally biased region" description="Low complexity" evidence="1">
    <location>
        <begin position="97"/>
        <end position="111"/>
    </location>
</feature>
<name>A0A5C3MUA6_9AGAM</name>
<protein>
    <submittedName>
        <fullName evidence="2">Uncharacterized protein</fullName>
    </submittedName>
</protein>
<organism evidence="2 3">
    <name type="scientific">Heliocybe sulcata</name>
    <dbReference type="NCBI Taxonomy" id="5364"/>
    <lineage>
        <taxon>Eukaryota</taxon>
        <taxon>Fungi</taxon>
        <taxon>Dikarya</taxon>
        <taxon>Basidiomycota</taxon>
        <taxon>Agaricomycotina</taxon>
        <taxon>Agaricomycetes</taxon>
        <taxon>Gloeophyllales</taxon>
        <taxon>Gloeophyllaceae</taxon>
        <taxon>Heliocybe</taxon>
    </lineage>
</organism>
<evidence type="ECO:0000256" key="1">
    <source>
        <dbReference type="SAM" id="MobiDB-lite"/>
    </source>
</evidence>